<keyword evidence="2" id="KW-1185">Reference proteome</keyword>
<gene>
    <name evidence="1" type="ORF">PIIN_01836</name>
</gene>
<dbReference type="InParanoid" id="G4T9J7"/>
<dbReference type="HOGENOM" id="CLU_1865901_0_0_1"/>
<evidence type="ECO:0000313" key="2">
    <source>
        <dbReference type="Proteomes" id="UP000007148"/>
    </source>
</evidence>
<protein>
    <submittedName>
        <fullName evidence="1">Uncharacterized protein</fullName>
    </submittedName>
</protein>
<dbReference type="EMBL" id="CAFZ01000023">
    <property type="protein sequence ID" value="CCA67969.1"/>
    <property type="molecule type" value="Genomic_DNA"/>
</dbReference>
<name>G4T9J7_SERID</name>
<organism evidence="1 2">
    <name type="scientific">Serendipita indica (strain DSM 11827)</name>
    <name type="common">Root endophyte fungus</name>
    <name type="synonym">Piriformospora indica</name>
    <dbReference type="NCBI Taxonomy" id="1109443"/>
    <lineage>
        <taxon>Eukaryota</taxon>
        <taxon>Fungi</taxon>
        <taxon>Dikarya</taxon>
        <taxon>Basidiomycota</taxon>
        <taxon>Agaricomycotina</taxon>
        <taxon>Agaricomycetes</taxon>
        <taxon>Sebacinales</taxon>
        <taxon>Serendipitaceae</taxon>
        <taxon>Serendipita</taxon>
    </lineage>
</organism>
<sequence>MYIRDRSEVWQFGSLTVVLRSRGYEVGCGQSRSGSKGLTVGQRGTRLGSRRRGYQRGFPDYGTGLEFSLLGNVYYPVHGRKSPRRLALLYGLRSFSTIGLPSFLRVSGASRATSFKSRLPSPVSVVERVDHWGSQQT</sequence>
<dbReference type="AlphaFoldDB" id="G4T9J7"/>
<accession>G4T9J7</accession>
<evidence type="ECO:0000313" key="1">
    <source>
        <dbReference type="EMBL" id="CCA67969.1"/>
    </source>
</evidence>
<reference evidence="1 2" key="1">
    <citation type="journal article" date="2011" name="PLoS Pathog.">
        <title>Endophytic Life Strategies Decoded by Genome and Transcriptome Analyses of the Mutualistic Root Symbiont Piriformospora indica.</title>
        <authorList>
            <person name="Zuccaro A."/>
            <person name="Lahrmann U."/>
            <person name="Guldener U."/>
            <person name="Langen G."/>
            <person name="Pfiffi S."/>
            <person name="Biedenkopf D."/>
            <person name="Wong P."/>
            <person name="Samans B."/>
            <person name="Grimm C."/>
            <person name="Basiewicz M."/>
            <person name="Murat C."/>
            <person name="Martin F."/>
            <person name="Kogel K.H."/>
        </authorList>
    </citation>
    <scope>NUCLEOTIDE SEQUENCE [LARGE SCALE GENOMIC DNA]</scope>
    <source>
        <strain evidence="1 2">DSM 11827</strain>
    </source>
</reference>
<dbReference type="Proteomes" id="UP000007148">
    <property type="component" value="Unassembled WGS sequence"/>
</dbReference>
<comment type="caution">
    <text evidence="1">The sequence shown here is derived from an EMBL/GenBank/DDBJ whole genome shotgun (WGS) entry which is preliminary data.</text>
</comment>
<proteinExistence type="predicted"/>